<keyword evidence="3 5" id="KW-1133">Transmembrane helix</keyword>
<dbReference type="EMBL" id="BRPL01000002">
    <property type="protein sequence ID" value="GLB46634.1"/>
    <property type="molecule type" value="Genomic_DNA"/>
</dbReference>
<keyword evidence="7" id="KW-1185">Reference proteome</keyword>
<dbReference type="PANTHER" id="PTHR33514:SF13">
    <property type="entry name" value="PROTEIN ABCI12, CHLOROPLASTIC"/>
    <property type="match status" value="1"/>
</dbReference>
<feature type="transmembrane region" description="Helical" evidence="5">
    <location>
        <begin position="48"/>
        <end position="69"/>
    </location>
</feature>
<keyword evidence="4 5" id="KW-0472">Membrane</keyword>
<dbReference type="CDD" id="cd16914">
    <property type="entry name" value="EcfT"/>
    <property type="match status" value="1"/>
</dbReference>
<reference evidence="6" key="2">
    <citation type="journal article" date="2023" name="PLoS ONE">
        <title>Philodulcilactobacillus myokoensis gen. nov., sp. nov., a fructophilic, acidophilic, and agar-phobic lactic acid bacterium isolated from fermented vegetable extracts.</title>
        <authorList>
            <person name="Kouya T."/>
            <person name="Ishiyama Y."/>
            <person name="Ohashi S."/>
            <person name="Kumakubo R."/>
            <person name="Yamazaki T."/>
            <person name="Otaki T."/>
        </authorList>
    </citation>
    <scope>NUCLEOTIDE SEQUENCE</scope>
    <source>
        <strain evidence="6">WR16-4</strain>
    </source>
</reference>
<feature type="transmembrane region" description="Helical" evidence="5">
    <location>
        <begin position="246"/>
        <end position="265"/>
    </location>
</feature>
<dbReference type="GO" id="GO:0005886">
    <property type="term" value="C:plasma membrane"/>
    <property type="evidence" value="ECO:0007669"/>
    <property type="project" value="UniProtKB-ARBA"/>
</dbReference>
<dbReference type="AlphaFoldDB" id="A0A9W6B1Y2"/>
<evidence type="ECO:0000256" key="2">
    <source>
        <dbReference type="ARBA" id="ARBA00022692"/>
    </source>
</evidence>
<gene>
    <name evidence="6" type="primary">ecfT_1</name>
    <name evidence="6" type="ORF">WR164_06130</name>
</gene>
<evidence type="ECO:0000313" key="6">
    <source>
        <dbReference type="EMBL" id="GLB46634.1"/>
    </source>
</evidence>
<feature type="transmembrane region" description="Helical" evidence="5">
    <location>
        <begin position="111"/>
        <end position="132"/>
    </location>
</feature>
<feature type="transmembrane region" description="Helical" evidence="5">
    <location>
        <begin position="196"/>
        <end position="215"/>
    </location>
</feature>
<dbReference type="Proteomes" id="UP001144204">
    <property type="component" value="Unassembled WGS sequence"/>
</dbReference>
<keyword evidence="2 5" id="KW-0812">Transmembrane</keyword>
<comment type="subcellular location">
    <subcellularLocation>
        <location evidence="1">Membrane</location>
        <topology evidence="1">Multi-pass membrane protein</topology>
    </subcellularLocation>
</comment>
<evidence type="ECO:0000256" key="4">
    <source>
        <dbReference type="ARBA" id="ARBA00023136"/>
    </source>
</evidence>
<proteinExistence type="predicted"/>
<feature type="transmembrane region" description="Helical" evidence="5">
    <location>
        <begin position="152"/>
        <end position="175"/>
    </location>
</feature>
<protein>
    <submittedName>
        <fullName evidence="6">Energy-coupling factor transporter transmembrane protein EcfT</fullName>
    </submittedName>
</protein>
<name>A0A9W6B1Y2_9LACO</name>
<evidence type="ECO:0000313" key="7">
    <source>
        <dbReference type="Proteomes" id="UP001144204"/>
    </source>
</evidence>
<organism evidence="6 7">
    <name type="scientific">Philodulcilactobacillus myokoensis</name>
    <dbReference type="NCBI Taxonomy" id="2929573"/>
    <lineage>
        <taxon>Bacteria</taxon>
        <taxon>Bacillati</taxon>
        <taxon>Bacillota</taxon>
        <taxon>Bacilli</taxon>
        <taxon>Lactobacillales</taxon>
        <taxon>Lactobacillaceae</taxon>
        <taxon>Philodulcilactobacillus</taxon>
    </lineage>
</organism>
<dbReference type="RefSeq" id="WP_286136099.1">
    <property type="nucleotide sequence ID" value="NZ_BRPL01000002.1"/>
</dbReference>
<accession>A0A9W6B1Y2</accession>
<comment type="caution">
    <text evidence="6">The sequence shown here is derived from an EMBL/GenBank/DDBJ whole genome shotgun (WGS) entry which is preliminary data.</text>
</comment>
<dbReference type="PANTHER" id="PTHR33514">
    <property type="entry name" value="PROTEIN ABCI12, CHLOROPLASTIC"/>
    <property type="match status" value="1"/>
</dbReference>
<dbReference type="InterPro" id="IPR003339">
    <property type="entry name" value="ABC/ECF_trnsptr_transmembrane"/>
</dbReference>
<dbReference type="Pfam" id="PF02361">
    <property type="entry name" value="CbiQ"/>
    <property type="match status" value="1"/>
</dbReference>
<evidence type="ECO:0000256" key="5">
    <source>
        <dbReference type="SAM" id="Phobius"/>
    </source>
</evidence>
<reference evidence="6" key="1">
    <citation type="submission" date="2022-07" db="EMBL/GenBank/DDBJ databases">
        <authorList>
            <person name="Kouya T."/>
            <person name="Ishiyama Y."/>
        </authorList>
    </citation>
    <scope>NUCLEOTIDE SEQUENCE</scope>
    <source>
        <strain evidence="6">WR16-4</strain>
    </source>
</reference>
<evidence type="ECO:0000256" key="1">
    <source>
        <dbReference type="ARBA" id="ARBA00004141"/>
    </source>
</evidence>
<evidence type="ECO:0000256" key="3">
    <source>
        <dbReference type="ARBA" id="ARBA00022989"/>
    </source>
</evidence>
<sequence length="267" mass="30389">MISTNNFIFGRYIPGNAWIYKMNPIMKIILTFYFTLIVFLANNWISYAILWLLAIISIYFSGINIKTFFNGIKAILFIILITVIIQILFSVNGNVIFNYGPIKITNLGIKYGIFIFFRFTLIVIASTILTLSTKPLAIAYGIEKIMSPLNKLHFPVEVLSLMISIALRFVPTLIDEISSIIKAQKARGANFNNGNLIKRANAIASIFIPLFLVAMNHASDLGDAMVSRGYKSNVKRSQYHHYHINHIDWISCFTYLLFGVLIVFIRK</sequence>
<feature type="transmembrane region" description="Helical" evidence="5">
    <location>
        <begin position="75"/>
        <end position="99"/>
    </location>
</feature>